<proteinExistence type="predicted"/>
<feature type="compositionally biased region" description="Basic and acidic residues" evidence="1">
    <location>
        <begin position="965"/>
        <end position="976"/>
    </location>
</feature>
<feature type="region of interest" description="Disordered" evidence="1">
    <location>
        <begin position="954"/>
        <end position="976"/>
    </location>
</feature>
<evidence type="ECO:0000313" key="3">
    <source>
        <dbReference type="EMBL" id="KAK0702012.1"/>
    </source>
</evidence>
<dbReference type="Proteomes" id="UP001172101">
    <property type="component" value="Unassembled WGS sequence"/>
</dbReference>
<evidence type="ECO:0000256" key="1">
    <source>
        <dbReference type="SAM" id="MobiDB-lite"/>
    </source>
</evidence>
<keyword evidence="4" id="KW-1185">Reference proteome</keyword>
<dbReference type="RefSeq" id="XP_060289676.1">
    <property type="nucleotide sequence ID" value="XM_060444476.1"/>
</dbReference>
<dbReference type="SUPFAM" id="SSF52540">
    <property type="entry name" value="P-loop containing nucleoside triphosphate hydrolases"/>
    <property type="match status" value="1"/>
</dbReference>
<dbReference type="Pfam" id="PF24809">
    <property type="entry name" value="DUF7708"/>
    <property type="match status" value="1"/>
</dbReference>
<evidence type="ECO:0000259" key="2">
    <source>
        <dbReference type="SMART" id="SM00382"/>
    </source>
</evidence>
<comment type="caution">
    <text evidence="3">The sequence shown here is derived from an EMBL/GenBank/DDBJ whole genome shotgun (WGS) entry which is preliminary data.</text>
</comment>
<dbReference type="GO" id="GO:0043531">
    <property type="term" value="F:ADP binding"/>
    <property type="evidence" value="ECO:0007669"/>
    <property type="project" value="InterPro"/>
</dbReference>
<evidence type="ECO:0000313" key="4">
    <source>
        <dbReference type="Proteomes" id="UP001172101"/>
    </source>
</evidence>
<dbReference type="InterPro" id="IPR056681">
    <property type="entry name" value="DUF7779"/>
</dbReference>
<protein>
    <submittedName>
        <fullName evidence="3">Tpr repeat-containing protein</fullName>
    </submittedName>
</protein>
<dbReference type="SMART" id="SM00028">
    <property type="entry name" value="TPR"/>
    <property type="match status" value="5"/>
</dbReference>
<dbReference type="SUPFAM" id="SSF48452">
    <property type="entry name" value="TPR-like"/>
    <property type="match status" value="2"/>
</dbReference>
<organism evidence="3 4">
    <name type="scientific">Lasiosphaeria miniovina</name>
    <dbReference type="NCBI Taxonomy" id="1954250"/>
    <lineage>
        <taxon>Eukaryota</taxon>
        <taxon>Fungi</taxon>
        <taxon>Dikarya</taxon>
        <taxon>Ascomycota</taxon>
        <taxon>Pezizomycotina</taxon>
        <taxon>Sordariomycetes</taxon>
        <taxon>Sordariomycetidae</taxon>
        <taxon>Sordariales</taxon>
        <taxon>Lasiosphaeriaceae</taxon>
        <taxon>Lasiosphaeria</taxon>
    </lineage>
</organism>
<dbReference type="EMBL" id="JAUIRO010000009">
    <property type="protein sequence ID" value="KAK0702012.1"/>
    <property type="molecule type" value="Genomic_DNA"/>
</dbReference>
<accession>A0AA39ZR26</accession>
<dbReference type="InterPro" id="IPR002182">
    <property type="entry name" value="NB-ARC"/>
</dbReference>
<dbReference type="Gene3D" id="3.40.50.300">
    <property type="entry name" value="P-loop containing nucleotide triphosphate hydrolases"/>
    <property type="match status" value="1"/>
</dbReference>
<dbReference type="PANTHER" id="PTHR35205">
    <property type="entry name" value="NB-ARC AND TPR DOMAIN PROTEIN"/>
    <property type="match status" value="1"/>
</dbReference>
<dbReference type="PANTHER" id="PTHR35205:SF1">
    <property type="entry name" value="ZU5 DOMAIN-CONTAINING PROTEIN"/>
    <property type="match status" value="1"/>
</dbReference>
<dbReference type="InterPro" id="IPR027417">
    <property type="entry name" value="P-loop_NTPase"/>
</dbReference>
<dbReference type="Pfam" id="PF25000">
    <property type="entry name" value="DUF7779"/>
    <property type="match status" value="1"/>
</dbReference>
<dbReference type="Pfam" id="PF13374">
    <property type="entry name" value="TPR_10"/>
    <property type="match status" value="1"/>
</dbReference>
<gene>
    <name evidence="3" type="ORF">B0T26DRAFT_744921</name>
</gene>
<dbReference type="AlphaFoldDB" id="A0AA39ZR26"/>
<sequence length="1009" mass="112688">MASRNRDKGLEIPSPTVTPADPSDRGPPSQKESQSPTSPIWQAAIEKYYSELAKGGVKASLINKDLWNIQGPDELIAQIEALAPVQSVRSNAWTKALTQLGPILLGINDFATIIAWGMGMNGKVAAILWGSIRLIVKFAQPVLPDIIEMLESLQHALPRMHMYERELPMTEALEKAMFDMYSEIIVFCAHAIAFFRNNPNVSRNRHAWSQFSRDFAEVIINVQRYSRRVDEAADMIRLSRETHTAETVAALNKDLADLQINQDGPSQGAKLPCFMIPFGLNLRFLGRDEEMRRMREALDPPDEANEGTSPKLRAIGIHGLGGVGKSQLALHYANTSMERYEIIAWISAETQIKLVQTLSGLANKLGLVEGSGEDDYQNVQRVRDWLNSAKKPFLLIFDNVDKIELLDQIWPASNKGSIIITTRSPSQASKRTTITLAVESFSAETRTNVLKSLTGMEPMGQEEVAAAAEICRLVGGLPLAMVQISDFIRDRGYSYGEFLKVYEKSAERVFAKSERPVEYDHTLLTTFEISLQKLSEEAASLANLLACFDPDLIPERLLTETKAEMDGTDFEFLSDDFDFGDAVAELTRTSMVNRLTSSKALSMHRLVQFAVFVRLSKADRIKYFDLAVNILYFDFPNTWQVRGAHQGHGWASWETCSAILPHVGWLMALSEKHEVKSGNTTMWAELVFRAGTYLWEKELPSQALSFFEFGLRIDDGLSGSIAAQAHRLLGHISLDLSQPRAGLAAYEQALALREKLEAPESPPIADVCDSIACAYTEAGNVESAFSYLERATAIHNAYDPSKMSRTLAIRAMTCLRASQAEEALDAIRACWGLQKMTQEQIEASRYPKHSGDIMLLARIYRLQGKKAEARELASRTITMRRGVYGEKGGPRVADSLFTVARMLHEEGEPTLAARLLREVMEISGDAPSMRTHLARALWFLAGIEDDITKVSKELREGSGTTQNSTEEKLTGPEDMRERAKAVRNSIEDREWADEDSDEGFMRLVSWMLW</sequence>
<feature type="domain" description="AAA+ ATPase" evidence="2">
    <location>
        <begin position="311"/>
        <end position="453"/>
    </location>
</feature>
<dbReference type="InterPro" id="IPR011990">
    <property type="entry name" value="TPR-like_helical_dom_sf"/>
</dbReference>
<dbReference type="InterPro" id="IPR019734">
    <property type="entry name" value="TPR_rpt"/>
</dbReference>
<dbReference type="SMART" id="SM00382">
    <property type="entry name" value="AAA"/>
    <property type="match status" value="1"/>
</dbReference>
<feature type="region of interest" description="Disordered" evidence="1">
    <location>
        <begin position="1"/>
        <end position="37"/>
    </location>
</feature>
<dbReference type="InterPro" id="IPR003593">
    <property type="entry name" value="AAA+_ATPase"/>
</dbReference>
<dbReference type="Pfam" id="PF00931">
    <property type="entry name" value="NB-ARC"/>
    <property type="match status" value="1"/>
</dbReference>
<dbReference type="InterPro" id="IPR056125">
    <property type="entry name" value="DUF7708"/>
</dbReference>
<reference evidence="3" key="1">
    <citation type="submission" date="2023-06" db="EMBL/GenBank/DDBJ databases">
        <title>Genome-scale phylogeny and comparative genomics of the fungal order Sordariales.</title>
        <authorList>
            <consortium name="Lawrence Berkeley National Laboratory"/>
            <person name="Hensen N."/>
            <person name="Bonometti L."/>
            <person name="Westerberg I."/>
            <person name="Brannstrom I.O."/>
            <person name="Guillou S."/>
            <person name="Cros-Aarteil S."/>
            <person name="Calhoun S."/>
            <person name="Haridas S."/>
            <person name="Kuo A."/>
            <person name="Mondo S."/>
            <person name="Pangilinan J."/>
            <person name="Riley R."/>
            <person name="LaButti K."/>
            <person name="Andreopoulos B."/>
            <person name="Lipzen A."/>
            <person name="Chen C."/>
            <person name="Yanf M."/>
            <person name="Daum C."/>
            <person name="Ng V."/>
            <person name="Clum A."/>
            <person name="Steindorff A."/>
            <person name="Ohm R."/>
            <person name="Martin F."/>
            <person name="Silar P."/>
            <person name="Natvig D."/>
            <person name="Lalanne C."/>
            <person name="Gautier V."/>
            <person name="Ament-velasquez S.L."/>
            <person name="Kruys A."/>
            <person name="Hutchinson M.I."/>
            <person name="Powell A.J."/>
            <person name="Barry K."/>
            <person name="Miller A.N."/>
            <person name="Grigoriev I.V."/>
            <person name="Debuchy R."/>
            <person name="Gladieux P."/>
            <person name="Thoren M.H."/>
            <person name="Johannesson H."/>
        </authorList>
    </citation>
    <scope>NUCLEOTIDE SEQUENCE</scope>
    <source>
        <strain evidence="3">SMH2392-1A</strain>
    </source>
</reference>
<name>A0AA39ZR26_9PEZI</name>
<feature type="compositionally biased region" description="Basic and acidic residues" evidence="1">
    <location>
        <begin position="1"/>
        <end position="10"/>
    </location>
</feature>
<dbReference type="GeneID" id="85327746"/>
<dbReference type="PRINTS" id="PR00364">
    <property type="entry name" value="DISEASERSIST"/>
</dbReference>
<dbReference type="Gene3D" id="1.25.40.10">
    <property type="entry name" value="Tetratricopeptide repeat domain"/>
    <property type="match status" value="2"/>
</dbReference>